<evidence type="ECO:0000256" key="6">
    <source>
        <dbReference type="ARBA" id="ARBA00023065"/>
    </source>
</evidence>
<dbReference type="PROSITE" id="PS50893">
    <property type="entry name" value="ABC_TRANSPORTER_2"/>
    <property type="match status" value="1"/>
</dbReference>
<dbReference type="OrthoDB" id="9806726at2"/>
<dbReference type="RefSeq" id="WP_092862186.1">
    <property type="nucleotide sequence ID" value="NZ_FOQH01000008.1"/>
</dbReference>
<dbReference type="Pfam" id="PF00005">
    <property type="entry name" value="ABC_tran"/>
    <property type="match status" value="1"/>
</dbReference>
<keyword evidence="6" id="KW-0406">Ion transport</keyword>
<sequence>MRLLESFAARSPLSQALPASARPPLAQGPERGAGATPAPDAAADAPLCVRGLTVAYGGKPAVFGVDATLPAGSMTAIVGPNGAGKSTFLKGALGVIPRVAGEATVFGKPFARARHRVAYVPQRASVDWDFPALAEDVVMMGLYPRMGLFRLPGRRHRETARACLARVGMEAFAERQIGQLSGGQQQRVFLARALAQDADLYLLDEPFAGVDAATETVLVSVLQSLRDAGRTVACVHHDLSTVAAYFDRVLLLNGARIAEGPVAETFTEANLQAAYGGRLATAGLAAPGAIPATPAGSPPAPPPGAAAR</sequence>
<protein>
    <submittedName>
        <fullName evidence="9">Manganese/zinc/iron transport system ATP-binding protein</fullName>
    </submittedName>
</protein>
<reference evidence="9 10" key="1">
    <citation type="submission" date="2016-10" db="EMBL/GenBank/DDBJ databases">
        <authorList>
            <person name="de Groot N.N."/>
        </authorList>
    </citation>
    <scope>NUCLEOTIDE SEQUENCE [LARGE SCALE GENOMIC DNA]</scope>
    <source>
        <strain evidence="9 10">CGMCC 1.11030</strain>
    </source>
</reference>
<feature type="region of interest" description="Disordered" evidence="7">
    <location>
        <begin position="18"/>
        <end position="40"/>
    </location>
</feature>
<keyword evidence="3" id="KW-0547">Nucleotide-binding</keyword>
<dbReference type="GO" id="GO:0016887">
    <property type="term" value="F:ATP hydrolysis activity"/>
    <property type="evidence" value="ECO:0007669"/>
    <property type="project" value="InterPro"/>
</dbReference>
<dbReference type="STRING" id="1114924.SAMN05216258_108352"/>
<proteinExistence type="inferred from homology"/>
<organism evidence="9 10">
    <name type="scientific">Albimonas pacifica</name>
    <dbReference type="NCBI Taxonomy" id="1114924"/>
    <lineage>
        <taxon>Bacteria</taxon>
        <taxon>Pseudomonadati</taxon>
        <taxon>Pseudomonadota</taxon>
        <taxon>Alphaproteobacteria</taxon>
        <taxon>Rhodobacterales</taxon>
        <taxon>Paracoccaceae</taxon>
        <taxon>Albimonas</taxon>
    </lineage>
</organism>
<keyword evidence="4 9" id="KW-0067">ATP-binding</keyword>
<keyword evidence="10" id="KW-1185">Reference proteome</keyword>
<keyword evidence="2" id="KW-0813">Transport</keyword>
<dbReference type="AlphaFoldDB" id="A0A1I3K987"/>
<dbReference type="SMART" id="SM00382">
    <property type="entry name" value="AAA"/>
    <property type="match status" value="1"/>
</dbReference>
<dbReference type="PANTHER" id="PTHR42734">
    <property type="entry name" value="METAL TRANSPORT SYSTEM ATP-BINDING PROTEIN TM_0124-RELATED"/>
    <property type="match status" value="1"/>
</dbReference>
<dbReference type="GO" id="GO:0006829">
    <property type="term" value="P:zinc ion transport"/>
    <property type="evidence" value="ECO:0007669"/>
    <property type="project" value="UniProtKB-KW"/>
</dbReference>
<feature type="domain" description="ABC transporter" evidence="8">
    <location>
        <begin position="47"/>
        <end position="279"/>
    </location>
</feature>
<dbReference type="Proteomes" id="UP000199377">
    <property type="component" value="Unassembled WGS sequence"/>
</dbReference>
<dbReference type="InterPro" id="IPR027417">
    <property type="entry name" value="P-loop_NTPase"/>
</dbReference>
<gene>
    <name evidence="9" type="ORF">SAMN05216258_108352</name>
</gene>
<accession>A0A1I3K987</accession>
<keyword evidence="5" id="KW-0864">Zinc transport</keyword>
<evidence type="ECO:0000256" key="3">
    <source>
        <dbReference type="ARBA" id="ARBA00022741"/>
    </source>
</evidence>
<dbReference type="EMBL" id="FOQH01000008">
    <property type="protein sequence ID" value="SFI69061.1"/>
    <property type="molecule type" value="Genomic_DNA"/>
</dbReference>
<evidence type="ECO:0000256" key="5">
    <source>
        <dbReference type="ARBA" id="ARBA00022906"/>
    </source>
</evidence>
<dbReference type="CDD" id="cd03235">
    <property type="entry name" value="ABC_Metallic_Cations"/>
    <property type="match status" value="1"/>
</dbReference>
<name>A0A1I3K987_9RHOB</name>
<dbReference type="SUPFAM" id="SSF52540">
    <property type="entry name" value="P-loop containing nucleoside triphosphate hydrolases"/>
    <property type="match status" value="1"/>
</dbReference>
<dbReference type="InterPro" id="IPR050153">
    <property type="entry name" value="Metal_Ion_Import_ABC"/>
</dbReference>
<evidence type="ECO:0000313" key="9">
    <source>
        <dbReference type="EMBL" id="SFI69061.1"/>
    </source>
</evidence>
<dbReference type="PROSITE" id="PS00211">
    <property type="entry name" value="ABC_TRANSPORTER_1"/>
    <property type="match status" value="1"/>
</dbReference>
<evidence type="ECO:0000256" key="7">
    <source>
        <dbReference type="SAM" id="MobiDB-lite"/>
    </source>
</evidence>
<dbReference type="InterPro" id="IPR017871">
    <property type="entry name" value="ABC_transporter-like_CS"/>
</dbReference>
<dbReference type="InterPro" id="IPR003439">
    <property type="entry name" value="ABC_transporter-like_ATP-bd"/>
</dbReference>
<dbReference type="InterPro" id="IPR003593">
    <property type="entry name" value="AAA+_ATPase"/>
</dbReference>
<evidence type="ECO:0000256" key="4">
    <source>
        <dbReference type="ARBA" id="ARBA00022840"/>
    </source>
</evidence>
<keyword evidence="5" id="KW-0862">Zinc</keyword>
<evidence type="ECO:0000313" key="10">
    <source>
        <dbReference type="Proteomes" id="UP000199377"/>
    </source>
</evidence>
<dbReference type="PANTHER" id="PTHR42734:SF5">
    <property type="entry name" value="IRON TRANSPORT SYSTEM ATP-BINDING PROTEIN HI_0361-RELATED"/>
    <property type="match status" value="1"/>
</dbReference>
<dbReference type="GO" id="GO:0005524">
    <property type="term" value="F:ATP binding"/>
    <property type="evidence" value="ECO:0007669"/>
    <property type="project" value="UniProtKB-KW"/>
</dbReference>
<evidence type="ECO:0000256" key="2">
    <source>
        <dbReference type="ARBA" id="ARBA00022448"/>
    </source>
</evidence>
<dbReference type="Gene3D" id="3.40.50.300">
    <property type="entry name" value="P-loop containing nucleotide triphosphate hydrolases"/>
    <property type="match status" value="1"/>
</dbReference>
<evidence type="ECO:0000256" key="1">
    <source>
        <dbReference type="ARBA" id="ARBA00005417"/>
    </source>
</evidence>
<comment type="similarity">
    <text evidence="1">Belongs to the ABC transporter superfamily.</text>
</comment>
<evidence type="ECO:0000259" key="8">
    <source>
        <dbReference type="PROSITE" id="PS50893"/>
    </source>
</evidence>